<dbReference type="RefSeq" id="WP_353947450.1">
    <property type="nucleotide sequence ID" value="NZ_CP159510.1"/>
</dbReference>
<dbReference type="Pfam" id="PF05130">
    <property type="entry name" value="FlgN"/>
    <property type="match status" value="1"/>
</dbReference>
<reference evidence="3" key="1">
    <citation type="submission" date="2024-06" db="EMBL/GenBank/DDBJ databases">
        <authorList>
            <person name="Fan A."/>
            <person name="Zhang F.Y."/>
            <person name="Zhang L."/>
        </authorList>
    </citation>
    <scope>NUCLEOTIDE SEQUENCE</scope>
    <source>
        <strain evidence="3">Y61</strain>
    </source>
</reference>
<sequence length="161" mass="18047">MPAEMMKQTILQIISVQEHLRETGLAKLEAIKKGDADAVDRLTRQEEPLAEKLRALEQKRTQLVRKDTGKANAAFSEWEKAALSEKEQPEWHALYLKLSRSVLTLKQLNQLNQDLLRQSLQWVRLNLNLLMPGTGPSGYGQPGNAQSGSAGRFSGRIDSRA</sequence>
<keyword evidence="3" id="KW-0282">Flagellum</keyword>
<evidence type="ECO:0000313" key="3">
    <source>
        <dbReference type="EMBL" id="XCJ15634.1"/>
    </source>
</evidence>
<dbReference type="SUPFAM" id="SSF140566">
    <property type="entry name" value="FlgN-like"/>
    <property type="match status" value="1"/>
</dbReference>
<proteinExistence type="predicted"/>
<accession>A0AAU8IBP7</accession>
<dbReference type="EMBL" id="CP159510">
    <property type="protein sequence ID" value="XCJ15634.1"/>
    <property type="molecule type" value="Genomic_DNA"/>
</dbReference>
<keyword evidence="1" id="KW-1005">Bacterial flagellum biogenesis</keyword>
<gene>
    <name evidence="3" type="ORF">ABNN70_07770</name>
</gene>
<keyword evidence="3" id="KW-0966">Cell projection</keyword>
<evidence type="ECO:0000256" key="2">
    <source>
        <dbReference type="SAM" id="MobiDB-lite"/>
    </source>
</evidence>
<protein>
    <submittedName>
        <fullName evidence="3">Flagellar protein FlgN</fullName>
    </submittedName>
</protein>
<dbReference type="InterPro" id="IPR007809">
    <property type="entry name" value="FlgN-like"/>
</dbReference>
<dbReference type="InterPro" id="IPR036679">
    <property type="entry name" value="FlgN-like_sf"/>
</dbReference>
<evidence type="ECO:0000256" key="1">
    <source>
        <dbReference type="ARBA" id="ARBA00022795"/>
    </source>
</evidence>
<name>A0AAU8IBP7_9BACL</name>
<feature type="region of interest" description="Disordered" evidence="2">
    <location>
        <begin position="136"/>
        <end position="161"/>
    </location>
</feature>
<organism evidence="3">
    <name type="scientific">Sporolactobacillus sp. Y61</name>
    <dbReference type="NCBI Taxonomy" id="3160863"/>
    <lineage>
        <taxon>Bacteria</taxon>
        <taxon>Bacillati</taxon>
        <taxon>Bacillota</taxon>
        <taxon>Bacilli</taxon>
        <taxon>Bacillales</taxon>
        <taxon>Sporolactobacillaceae</taxon>
        <taxon>Sporolactobacillus</taxon>
    </lineage>
</organism>
<keyword evidence="3" id="KW-0969">Cilium</keyword>
<dbReference type="AlphaFoldDB" id="A0AAU8IBP7"/>
<dbReference type="GO" id="GO:0044780">
    <property type="term" value="P:bacterial-type flagellum assembly"/>
    <property type="evidence" value="ECO:0007669"/>
    <property type="project" value="InterPro"/>
</dbReference>
<dbReference type="Gene3D" id="1.20.58.300">
    <property type="entry name" value="FlgN-like"/>
    <property type="match status" value="1"/>
</dbReference>